<dbReference type="Gene3D" id="3.40.50.300">
    <property type="entry name" value="P-loop containing nucleotide triphosphate hydrolases"/>
    <property type="match status" value="2"/>
</dbReference>
<dbReference type="GO" id="GO:0016887">
    <property type="term" value="F:ATP hydrolysis activity"/>
    <property type="evidence" value="ECO:0007669"/>
    <property type="project" value="InterPro"/>
</dbReference>
<dbReference type="AlphaFoldDB" id="A0A0H3H7P9"/>
<dbReference type="InterPro" id="IPR017871">
    <property type="entry name" value="ABC_transporter-like_CS"/>
</dbReference>
<dbReference type="CDD" id="cd03230">
    <property type="entry name" value="ABC_DR_subfamily_A"/>
    <property type="match status" value="2"/>
</dbReference>
<evidence type="ECO:0000256" key="7">
    <source>
        <dbReference type="SAM" id="Phobius"/>
    </source>
</evidence>
<feature type="transmembrane region" description="Helical" evidence="7">
    <location>
        <begin position="764"/>
        <end position="787"/>
    </location>
</feature>
<dbReference type="GO" id="GO:0005524">
    <property type="term" value="F:ATP binding"/>
    <property type="evidence" value="ECO:0007669"/>
    <property type="project" value="UniProtKB-KW"/>
</dbReference>
<dbReference type="Pfam" id="PF12698">
    <property type="entry name" value="ABC2_membrane_3"/>
    <property type="match status" value="1"/>
</dbReference>
<sequence length="909" mass="100444">MKTVARLENVSQHFGATVALKDITLSIPARRMVGLIGPDGVGKSSLLSLISGARVIEHGNIMVLGGDMSEVRHRQDVCPKIAWMPQGLGKNLYHTLSVYENVDFFARLFGHDKAERDIRINELLQSTGLAPFRDRPAGKLSGGMKQKLGLCCALIHDPQLLILDEPTTGVDPLSRAQFWDLIDSIRQRQPEMSVLVATAYMEEAERFDWLVAMNAGEVLATGSADELKAHTASQTLEQAFIALLPEAQRLAHKEVIIPPRNADESEVAIEARGLTMRFGQFVAVDHVNFRIARGEIFGFLGSNGCGKSTTMKMLTGLLPASEGEAWLFGQPVDPRDIETRRRVGYMSQAFSLYSELTVRQNLELHARLFHIPDAEIPGRIAEMSQRFMLEEVEDTLPASLPPGIRQRLSLAVAVIHRPEMLILDEPTSGVDPVARDMFWQLMVDLARQDRVTIFISTHFMNEAERCDRISLMHAGKVLASDTPQALVEQRGSASLEEAFIAWLQEAADAAQPPDAQAAPIPAMEHKAESVAPRQAFSLQRLFSYSRREALELRRDPVRSTLALLGTVILMFIMGYGISMDVEDLRFAVLDRDQTVSSQGWSQNIAGSRYFIEQPPLQSYSELDRRMRNGELAVAIEIPPNFGRDIARGTPVQIGVWVDGAMPNRAETVRGYVQAMHLAWLQEMAGRQASPNRDTSLISIETRYRYNPDVKSLPAIVPAVIPLLLMMIPAMLSALSVVREKELGSIINLYVTPTTRSEFLLGKQVPYIVLGMFNFFLLCALSVFVFGVPHKGSFLTLTLAALLYVTIATGLGLLISTFMKSQIAAIFGTAIITLIPATQFSGMIDPVASLEGPGRWIGQIYPTSHFLTIARGTFSKALNLTDLWGSFIPLLIAVPLVLGLSVWLLKKQEG</sequence>
<dbReference type="PANTHER" id="PTHR43038:SF4">
    <property type="entry name" value="RIBOSOME-ASSOCIATED ATPASE"/>
    <property type="match status" value="1"/>
</dbReference>
<dbReference type="PROSITE" id="PS50893">
    <property type="entry name" value="ABC_TRANSPORTER_2"/>
    <property type="match status" value="2"/>
</dbReference>
<dbReference type="InterPro" id="IPR003439">
    <property type="entry name" value="ABC_transporter-like_ATP-bd"/>
</dbReference>
<evidence type="ECO:0000256" key="3">
    <source>
        <dbReference type="ARBA" id="ARBA00022741"/>
    </source>
</evidence>
<keyword evidence="2 7" id="KW-0812">Transmembrane</keyword>
<dbReference type="PATRIC" id="fig|1006551.4.peg.1950"/>
<evidence type="ECO:0000256" key="6">
    <source>
        <dbReference type="ARBA" id="ARBA00023136"/>
    </source>
</evidence>
<dbReference type="KEGG" id="kox:KOX_09705"/>
<dbReference type="InterPro" id="IPR013525">
    <property type="entry name" value="ABC2_TM"/>
</dbReference>
<evidence type="ECO:0000313" key="10">
    <source>
        <dbReference type="EMBL" id="AEX03667.1"/>
    </source>
</evidence>
<dbReference type="InterPro" id="IPR047817">
    <property type="entry name" value="ABC2_TM_bact-type"/>
</dbReference>
<feature type="domain" description="ABC transporter" evidence="8">
    <location>
        <begin position="269"/>
        <end position="499"/>
    </location>
</feature>
<dbReference type="RefSeq" id="WP_014227740.1">
    <property type="nucleotide sequence ID" value="NC_016612.1"/>
</dbReference>
<comment type="subcellular location">
    <subcellularLocation>
        <location evidence="1">Membrane</location>
        <topology evidence="1">Multi-pass membrane protein</topology>
    </subcellularLocation>
</comment>
<dbReference type="EMBL" id="CP003218">
    <property type="protein sequence ID" value="AEX03667.1"/>
    <property type="molecule type" value="Genomic_DNA"/>
</dbReference>
<dbReference type="InterPro" id="IPR027417">
    <property type="entry name" value="P-loop_NTPase"/>
</dbReference>
<dbReference type="PANTHER" id="PTHR43038">
    <property type="entry name" value="ATP-BINDING CASSETTE, SUB-FAMILY H, MEMBER 1"/>
    <property type="match status" value="1"/>
</dbReference>
<keyword evidence="5 7" id="KW-1133">Transmembrane helix</keyword>
<feature type="transmembrane region" description="Helical" evidence="7">
    <location>
        <begin position="714"/>
        <end position="737"/>
    </location>
</feature>
<evidence type="ECO:0000256" key="2">
    <source>
        <dbReference type="ARBA" id="ARBA00022692"/>
    </source>
</evidence>
<dbReference type="HOGENOM" id="CLU_000604_16_3_6"/>
<dbReference type="Gene3D" id="3.40.1710.10">
    <property type="entry name" value="abc type-2 transporter like domain"/>
    <property type="match status" value="1"/>
</dbReference>
<dbReference type="Pfam" id="PF00005">
    <property type="entry name" value="ABC_tran"/>
    <property type="match status" value="2"/>
</dbReference>
<dbReference type="PROSITE" id="PS00211">
    <property type="entry name" value="ABC_TRANSPORTER_1"/>
    <property type="match status" value="1"/>
</dbReference>
<dbReference type="NCBIfam" id="NF033858">
    <property type="entry name" value="ABC2_perm_RbbA"/>
    <property type="match status" value="1"/>
</dbReference>
<name>A0A0H3H7P9_KLEM8</name>
<dbReference type="PROSITE" id="PS51012">
    <property type="entry name" value="ABC_TM2"/>
    <property type="match status" value="1"/>
</dbReference>
<keyword evidence="4" id="KW-0067">ATP-binding</keyword>
<keyword evidence="6 7" id="KW-0472">Membrane</keyword>
<feature type="domain" description="ABC transporter" evidence="8">
    <location>
        <begin position="5"/>
        <end position="240"/>
    </location>
</feature>
<proteinExistence type="predicted"/>
<keyword evidence="3" id="KW-0547">Nucleotide-binding</keyword>
<protein>
    <submittedName>
        <fullName evidence="10">ABC transporter, ATP binding protein</fullName>
    </submittedName>
</protein>
<dbReference type="Proteomes" id="UP000007843">
    <property type="component" value="Chromosome"/>
</dbReference>
<organism evidence="10 11">
    <name type="scientific">Klebsiella michiganensis (strain ATCC 8724 / DSM 4798 / JCM 20051 / NBRC 3318 / NRRL B-199 / KCTC 1686 / BUCSAV 143 / CCM 1901)</name>
    <dbReference type="NCBI Taxonomy" id="1006551"/>
    <lineage>
        <taxon>Bacteria</taxon>
        <taxon>Pseudomonadati</taxon>
        <taxon>Pseudomonadota</taxon>
        <taxon>Gammaproteobacteria</taxon>
        <taxon>Enterobacterales</taxon>
        <taxon>Enterobacteriaceae</taxon>
        <taxon>Klebsiella/Raoultella group</taxon>
        <taxon>Klebsiella</taxon>
    </lineage>
</organism>
<evidence type="ECO:0000256" key="1">
    <source>
        <dbReference type="ARBA" id="ARBA00004141"/>
    </source>
</evidence>
<reference evidence="10 11" key="1">
    <citation type="journal article" date="2012" name="J. Bacteriol.">
        <title>Complete genome sequence of Klebsiella oxytoca KCTC 1686, used in production of 2,3-butanediol.</title>
        <authorList>
            <person name="Shin S.H."/>
            <person name="Kim S."/>
            <person name="Kim J.Y."/>
            <person name="Lee S."/>
            <person name="Um Y."/>
            <person name="Oh M.K."/>
            <person name="Kim Y.R."/>
            <person name="Lee J."/>
            <person name="Yang K.S."/>
        </authorList>
    </citation>
    <scope>NUCLEOTIDE SEQUENCE [LARGE SCALE GENOMIC DNA]</scope>
    <source>
        <strain evidence="11">ATCC 8724 / DSM 4798 / JCM 20051 / NBRC 3318 / NRRL B-199 / KCTC 1686</strain>
    </source>
</reference>
<feature type="domain" description="ABC transmembrane type-2" evidence="9">
    <location>
        <begin position="681"/>
        <end position="907"/>
    </location>
</feature>
<gene>
    <name evidence="10" type="ordered locus">KOX_09705</name>
</gene>
<dbReference type="InterPro" id="IPR047651">
    <property type="entry name" value="ABC2_perm_RbbA"/>
</dbReference>
<dbReference type="SMART" id="SM00382">
    <property type="entry name" value="AAA"/>
    <property type="match status" value="2"/>
</dbReference>
<evidence type="ECO:0000259" key="9">
    <source>
        <dbReference type="PROSITE" id="PS51012"/>
    </source>
</evidence>
<dbReference type="InterPro" id="IPR003593">
    <property type="entry name" value="AAA+_ATPase"/>
</dbReference>
<accession>A0A0H3H7P9</accession>
<feature type="transmembrane region" description="Helical" evidence="7">
    <location>
        <begin position="822"/>
        <end position="843"/>
    </location>
</feature>
<evidence type="ECO:0000256" key="5">
    <source>
        <dbReference type="ARBA" id="ARBA00022989"/>
    </source>
</evidence>
<dbReference type="SUPFAM" id="SSF52540">
    <property type="entry name" value="P-loop containing nucleoside triphosphate hydrolases"/>
    <property type="match status" value="2"/>
</dbReference>
<dbReference type="GO" id="GO:0140359">
    <property type="term" value="F:ABC-type transporter activity"/>
    <property type="evidence" value="ECO:0007669"/>
    <property type="project" value="InterPro"/>
</dbReference>
<evidence type="ECO:0000313" key="11">
    <source>
        <dbReference type="Proteomes" id="UP000007843"/>
    </source>
</evidence>
<dbReference type="GO" id="GO:0016020">
    <property type="term" value="C:membrane"/>
    <property type="evidence" value="ECO:0007669"/>
    <property type="project" value="UniProtKB-SubCell"/>
</dbReference>
<evidence type="ECO:0000259" key="8">
    <source>
        <dbReference type="PROSITE" id="PS50893"/>
    </source>
</evidence>
<evidence type="ECO:0000256" key="4">
    <source>
        <dbReference type="ARBA" id="ARBA00022840"/>
    </source>
</evidence>
<feature type="transmembrane region" description="Helical" evidence="7">
    <location>
        <begin position="882"/>
        <end position="904"/>
    </location>
</feature>
<feature type="transmembrane region" description="Helical" evidence="7">
    <location>
        <begin position="793"/>
        <end position="815"/>
    </location>
</feature>